<sequence length="108" mass="11928">MQPFLDGEGPQFGGRVVQCTPNDNGLSIIIPIDMLEYAGIKDTTSVEVWQELDGKISFRIATKCDVCRRGAKTFPLAIGSNVRNVCAEDYYKLTGAYPQIPKTEPTEQ</sequence>
<reference evidence="1 2" key="1">
    <citation type="submission" date="2017-02" db="EMBL/GenBank/DDBJ databases">
        <title>Bacillus pseudomycoides isolate FSL K6-0042.</title>
        <authorList>
            <person name="Kovac J."/>
        </authorList>
    </citation>
    <scope>NUCLEOTIDE SEQUENCE [LARGE SCALE GENOMIC DNA]</scope>
    <source>
        <strain evidence="1 2">FSL K6-0042</strain>
    </source>
</reference>
<name>A0A1Y3MI26_9BACI</name>
<gene>
    <name evidence="1" type="ORF">BW425_08090</name>
</gene>
<dbReference type="Proteomes" id="UP000195321">
    <property type="component" value="Unassembled WGS sequence"/>
</dbReference>
<dbReference type="AlphaFoldDB" id="A0A1Y3MI26"/>
<accession>A0A1Y3MI26</accession>
<dbReference type="EMBL" id="MWPX01000006">
    <property type="protein sequence ID" value="OUM49464.1"/>
    <property type="molecule type" value="Genomic_DNA"/>
</dbReference>
<evidence type="ECO:0000313" key="1">
    <source>
        <dbReference type="EMBL" id="OUM49464.1"/>
    </source>
</evidence>
<protein>
    <submittedName>
        <fullName evidence="1">Uncharacterized protein</fullName>
    </submittedName>
</protein>
<organism evidence="1 2">
    <name type="scientific">Bacillus pseudomycoides</name>
    <dbReference type="NCBI Taxonomy" id="64104"/>
    <lineage>
        <taxon>Bacteria</taxon>
        <taxon>Bacillati</taxon>
        <taxon>Bacillota</taxon>
        <taxon>Bacilli</taxon>
        <taxon>Bacillales</taxon>
        <taxon>Bacillaceae</taxon>
        <taxon>Bacillus</taxon>
        <taxon>Bacillus cereus group</taxon>
    </lineage>
</organism>
<proteinExistence type="predicted"/>
<comment type="caution">
    <text evidence="1">The sequence shown here is derived from an EMBL/GenBank/DDBJ whole genome shotgun (WGS) entry which is preliminary data.</text>
</comment>
<evidence type="ECO:0000313" key="2">
    <source>
        <dbReference type="Proteomes" id="UP000195321"/>
    </source>
</evidence>